<accession>A0A1M6JCV8</accession>
<dbReference type="AlphaFoldDB" id="A0A1M6JCV8"/>
<gene>
    <name evidence="1" type="ORF">SAMN05444159_0639</name>
</gene>
<name>A0A1M6JCV8_9BRAD</name>
<proteinExistence type="predicted"/>
<evidence type="ECO:0000313" key="1">
    <source>
        <dbReference type="EMBL" id="SHJ44545.1"/>
    </source>
</evidence>
<sequence>MSDRLSLSIFTIEVDGKPTLAFEAKRYSEAEAICGDEELRAKLSLLKSGDVTICGDNALLDVRLARPDEAAFYRQAAEASQSNDDLLLVYLVELDGPEDQQTE</sequence>
<dbReference type="RefSeq" id="WP_079536763.1">
    <property type="nucleotide sequence ID" value="NZ_LT670844.1"/>
</dbReference>
<organism evidence="1 2">
    <name type="scientific">Bradyrhizobium lablabi</name>
    <dbReference type="NCBI Taxonomy" id="722472"/>
    <lineage>
        <taxon>Bacteria</taxon>
        <taxon>Pseudomonadati</taxon>
        <taxon>Pseudomonadota</taxon>
        <taxon>Alphaproteobacteria</taxon>
        <taxon>Hyphomicrobiales</taxon>
        <taxon>Nitrobacteraceae</taxon>
        <taxon>Bradyrhizobium</taxon>
    </lineage>
</organism>
<dbReference type="EMBL" id="LT670844">
    <property type="protein sequence ID" value="SHJ44545.1"/>
    <property type="molecule type" value="Genomic_DNA"/>
</dbReference>
<evidence type="ECO:0000313" key="2">
    <source>
        <dbReference type="Proteomes" id="UP000189935"/>
    </source>
</evidence>
<dbReference type="OrthoDB" id="8237647at2"/>
<reference evidence="1 2" key="1">
    <citation type="submission" date="2016-11" db="EMBL/GenBank/DDBJ databases">
        <authorList>
            <person name="Jaros S."/>
            <person name="Januszkiewicz K."/>
            <person name="Wedrychowicz H."/>
        </authorList>
    </citation>
    <scope>NUCLEOTIDE SEQUENCE [LARGE SCALE GENOMIC DNA]</scope>
    <source>
        <strain evidence="1 2">GAS499</strain>
    </source>
</reference>
<dbReference type="Proteomes" id="UP000189935">
    <property type="component" value="Chromosome I"/>
</dbReference>
<protein>
    <submittedName>
        <fullName evidence="1">Uncharacterized protein</fullName>
    </submittedName>
</protein>